<dbReference type="InterPro" id="IPR018391">
    <property type="entry name" value="PQQ_b-propeller_rpt"/>
</dbReference>
<dbReference type="InterPro" id="IPR011635">
    <property type="entry name" value="CARDB"/>
</dbReference>
<proteinExistence type="predicted"/>
<dbReference type="EMBL" id="CAJHIS010000014">
    <property type="protein sequence ID" value="CAD6493704.1"/>
    <property type="molecule type" value="Genomic_DNA"/>
</dbReference>
<dbReference type="PANTHER" id="PTHR34512">
    <property type="entry name" value="CELL SURFACE PROTEIN"/>
    <property type="match status" value="1"/>
</dbReference>
<feature type="domain" description="Pyrrolo-quinoline quinone repeat" evidence="2">
    <location>
        <begin position="879"/>
        <end position="1002"/>
    </location>
</feature>
<evidence type="ECO:0000313" key="3">
    <source>
        <dbReference type="EMBL" id="CAD6493704.1"/>
    </source>
</evidence>
<sequence length="1213" mass="128826">MKAIYIVCVIALLGAMMVAPAAATDWSAFQKDKHNTGLTSDKAPITNPYGNGISWERSFAANFDEAPVVVGDMVYVVGADNKVRAMNKTDGFVKWETSTSGGGFLLGNMGAGNGTIFVPTSDGKIFGIDDANGVVGWSATESGQMNTPVVYDDHKIYFGDWDGNKAYYCYSDTGTEIWQRTSESGSGYYWAGAATIGDYLVYGDDAGHLTSVYKANGTTVHEIDVSTEFSVTANEIRSSICYVENLDRIYFTSKGGYIYALGMNNDGTFDTTDKHYAYIGYSTSTPAVYNNKVYVGAGGMYGGGSGVSCLDADLTDEDWHFVAAAGAVQSSPAITTAYDDGDGEVYIYVTTNTAAGKVYCVNESGVEQWSWGESGKTDWTLCGVAISDGWIFYGTDNTYVFGFATTESLFGSTPTSVTPFLISGSVSYDNGNPVLNPMVTVTNLATSEDFTVKTDAGSNYYLTLTDSTHITAGDTIRIIASDGTASSETDHLVIASDLETGGFVQDMTIESGNRPDLTVTEKSEEWVSLTDGTYNVTYTIENIGNSGADASTTAIEIDGTEVATNPVPALAIGESHTSTLGPFMLSGENDTIRVCADSGEIINELNETNNCLENVLEAPSMPDLIVWVALKTPGYVNEDNILGVRVKNTGTVDAGSFSISLAIDGTQMPEQTVTQLAEGETTELEYAWMPTELGTHLLSATVDTGNDVSESNETNNDFARTLVIIKRTDWHQFHYDGVHSGFSPSGAPDTNETLWISDELSAIGGTSTVVADGKVFAYGGPTSPYGSGEGVLYGLDEFTGAIIWNISIPTPAFGSWSSPAYHNGRVFTSTDIETGCYDAATGEQIWAFENPTNGPSVNGGPVVADGKVIVNDWQAGHYYCLDEETGELLWTFTEEQTGDWNVGYTQGVPAYEDGKFYLTTWLYVGGNVYCLDADTGENIWNQTTPLDTCGSPTVVDGTVYVTNYNFEGYGEIYAMNATNGSILWHKAIQRSDSTPAVAYGNVYVTGGCLGYSDRQTYCFNATNGNLTWSTDTADAIGAWTCSVAVADGKVFAGTEGGDSFDYAGTYALDAFTGDVIWSYPEGGASPAVADGIVFTIGCGRVYAFGGSEIPAGVRIEPETLNLDASGVFTAFITLLEGYDGADIDVSTVKCEDAPALSGTVSASDSGTLVIKFDRADLVGVPAGNAVRLSVTGELTDGTRFEGSDTVRVIAKGT</sequence>
<evidence type="ECO:0000259" key="1">
    <source>
        <dbReference type="Pfam" id="PF07705"/>
    </source>
</evidence>
<feature type="domain" description="Pyrrolo-quinoline quinone repeat" evidence="2">
    <location>
        <begin position="107"/>
        <end position="260"/>
    </location>
</feature>
<feature type="domain" description="CARDB" evidence="1">
    <location>
        <begin position="622"/>
        <end position="719"/>
    </location>
</feature>
<gene>
    <name evidence="3" type="primary">bamB_2</name>
    <name evidence="3" type="ORF">EMLJLAPB_00599</name>
</gene>
<feature type="domain" description="CARDB" evidence="1">
    <location>
        <begin position="514"/>
        <end position="613"/>
    </location>
</feature>
<protein>
    <submittedName>
        <fullName evidence="3">Outer membrane protein assembly factor BamB</fullName>
    </submittedName>
</protein>
<dbReference type="Gene3D" id="2.60.40.10">
    <property type="entry name" value="Immunoglobulins"/>
    <property type="match status" value="2"/>
</dbReference>
<dbReference type="AlphaFoldDB" id="A0A811T8S4"/>
<dbReference type="Pfam" id="PF07705">
    <property type="entry name" value="CARDB"/>
    <property type="match status" value="2"/>
</dbReference>
<dbReference type="InterPro" id="IPR015943">
    <property type="entry name" value="WD40/YVTN_repeat-like_dom_sf"/>
</dbReference>
<dbReference type="InterPro" id="IPR011047">
    <property type="entry name" value="Quinoprotein_ADH-like_sf"/>
</dbReference>
<dbReference type="Pfam" id="PF13360">
    <property type="entry name" value="PQQ_2"/>
    <property type="match status" value="4"/>
</dbReference>
<dbReference type="Proteomes" id="UP000634805">
    <property type="component" value="Unassembled WGS sequence"/>
</dbReference>
<accession>A0A811T8S4</accession>
<dbReference type="PANTHER" id="PTHR34512:SF30">
    <property type="entry name" value="OUTER MEMBRANE PROTEIN ASSEMBLY FACTOR BAMB"/>
    <property type="match status" value="1"/>
</dbReference>
<dbReference type="InterPro" id="IPR002372">
    <property type="entry name" value="PQQ_rpt_dom"/>
</dbReference>
<feature type="domain" description="Pyrrolo-quinoline quinone repeat" evidence="2">
    <location>
        <begin position="748"/>
        <end position="871"/>
    </location>
</feature>
<comment type="caution">
    <text evidence="3">The sequence shown here is derived from an EMBL/GenBank/DDBJ whole genome shotgun (WGS) entry which is preliminary data.</text>
</comment>
<dbReference type="Gene3D" id="2.130.10.10">
    <property type="entry name" value="YVTN repeat-like/Quinoprotein amine dehydrogenase"/>
    <property type="match status" value="3"/>
</dbReference>
<dbReference type="SMART" id="SM00564">
    <property type="entry name" value="PQQ"/>
    <property type="match status" value="11"/>
</dbReference>
<name>A0A811T8S4_9EURY</name>
<dbReference type="SUPFAM" id="SSF50998">
    <property type="entry name" value="Quinoprotein alcohol dehydrogenase-like"/>
    <property type="match status" value="4"/>
</dbReference>
<organism evidence="3 4">
    <name type="scientific">Candidatus Argoarchaeum ethanivorans</name>
    <dbReference type="NCBI Taxonomy" id="2608793"/>
    <lineage>
        <taxon>Archaea</taxon>
        <taxon>Methanobacteriati</taxon>
        <taxon>Methanobacteriota</taxon>
        <taxon>Stenosarchaea group</taxon>
        <taxon>Methanomicrobia</taxon>
        <taxon>Methanosarcinales</taxon>
        <taxon>Methanosarcinales incertae sedis</taxon>
        <taxon>GOM Arc I cluster</taxon>
        <taxon>Candidatus Argoarchaeum</taxon>
    </lineage>
</organism>
<dbReference type="Gene3D" id="2.40.10.480">
    <property type="match status" value="2"/>
</dbReference>
<reference evidence="3" key="1">
    <citation type="submission" date="2020-10" db="EMBL/GenBank/DDBJ databases">
        <authorList>
            <person name="Hahn C.J."/>
            <person name="Laso-Perez R."/>
            <person name="Vulcano F."/>
            <person name="Vaziourakis K.-M."/>
            <person name="Stokke R."/>
            <person name="Steen I.H."/>
            <person name="Teske A."/>
            <person name="Boetius A."/>
            <person name="Liebeke M."/>
            <person name="Amann R."/>
            <person name="Knittel K."/>
        </authorList>
    </citation>
    <scope>NUCLEOTIDE SEQUENCE</scope>
    <source>
        <strain evidence="3">Gfbio:e3339647-f889-4370-9287-4fb5cb688e4c:AG392D22_GoMArc1</strain>
    </source>
</reference>
<evidence type="ECO:0000313" key="4">
    <source>
        <dbReference type="Proteomes" id="UP000634805"/>
    </source>
</evidence>
<feature type="domain" description="Pyrrolo-quinoline quinone repeat" evidence="2">
    <location>
        <begin position="52"/>
        <end position="100"/>
    </location>
</feature>
<evidence type="ECO:0000259" key="2">
    <source>
        <dbReference type="Pfam" id="PF13360"/>
    </source>
</evidence>
<dbReference type="InterPro" id="IPR013783">
    <property type="entry name" value="Ig-like_fold"/>
</dbReference>